<feature type="transmembrane region" description="Helical" evidence="2">
    <location>
        <begin position="171"/>
        <end position="196"/>
    </location>
</feature>
<evidence type="ECO:0000313" key="3">
    <source>
        <dbReference type="EMBL" id="CDR39384.1"/>
    </source>
</evidence>
<accession>A0A061AQF3</accession>
<feature type="transmembrane region" description="Helical" evidence="2">
    <location>
        <begin position="217"/>
        <end position="239"/>
    </location>
</feature>
<protein>
    <submittedName>
        <fullName evidence="3">RHTO0S04e04588g1_1</fullName>
    </submittedName>
</protein>
<keyword evidence="2" id="KW-0812">Transmembrane</keyword>
<reference evidence="3" key="1">
    <citation type="journal article" date="2014" name="Genome Announc.">
        <title>Draft genome sequence of Rhodosporidium toruloides CECT1137, an oleaginous yeast of biotechnological interest.</title>
        <authorList>
            <person name="Morin N."/>
            <person name="Calcas X."/>
            <person name="Devillers H."/>
            <person name="Durrens P."/>
            <person name="Sherman D.J."/>
            <person name="Nicaud J.-M."/>
            <person name="Neuveglise C."/>
        </authorList>
    </citation>
    <scope>NUCLEOTIDE SEQUENCE</scope>
    <source>
        <strain evidence="3">CECT1137</strain>
    </source>
</reference>
<gene>
    <name evidence="3" type="ORF">RHTO0S_04e04588g</name>
</gene>
<feature type="transmembrane region" description="Helical" evidence="2">
    <location>
        <begin position="73"/>
        <end position="95"/>
    </location>
</feature>
<feature type="transmembrane region" description="Helical" evidence="2">
    <location>
        <begin position="278"/>
        <end position="297"/>
    </location>
</feature>
<sequence>MATTTPVSIQLATFPHSHSQSPDDLSPTSQKAFPLDVFPVSEPISAPPSYSRQSPAPRRWSWQLPDADKVETVLWAAVPLVFYAIAFALALGLLVSQAEGYAFLSVVEKNGSGRLDYYIMNACSTTPDSTKRVCDSRAVSASFAGALSRVGTYLPGFASLKLPFYSRQTPAIFLSALVLLIASFFVYLPLWTLAYFPTTRTIPAPVVRFYRYYSSKLFLLSALFAFASFILTITIGIGYKLYMLAYVDDFTDWYALAVYKTGSKAINWTAQVGKGFDLVWAASTFQALIVVALNISLHNGLDERVEWPESDLKTGF</sequence>
<dbReference type="EMBL" id="LK052939">
    <property type="protein sequence ID" value="CDR39384.1"/>
    <property type="molecule type" value="Genomic_DNA"/>
</dbReference>
<organism evidence="3">
    <name type="scientific">Rhodotorula toruloides</name>
    <name type="common">Yeast</name>
    <name type="synonym">Rhodosporidium toruloides</name>
    <dbReference type="NCBI Taxonomy" id="5286"/>
    <lineage>
        <taxon>Eukaryota</taxon>
        <taxon>Fungi</taxon>
        <taxon>Dikarya</taxon>
        <taxon>Basidiomycota</taxon>
        <taxon>Pucciniomycotina</taxon>
        <taxon>Microbotryomycetes</taxon>
        <taxon>Sporidiobolales</taxon>
        <taxon>Sporidiobolaceae</taxon>
        <taxon>Rhodotorula</taxon>
    </lineage>
</organism>
<evidence type="ECO:0000256" key="1">
    <source>
        <dbReference type="SAM" id="MobiDB-lite"/>
    </source>
</evidence>
<keyword evidence="2" id="KW-1133">Transmembrane helix</keyword>
<evidence type="ECO:0000256" key="2">
    <source>
        <dbReference type="SAM" id="Phobius"/>
    </source>
</evidence>
<feature type="region of interest" description="Disordered" evidence="1">
    <location>
        <begin position="1"/>
        <end position="31"/>
    </location>
</feature>
<dbReference type="AlphaFoldDB" id="A0A061AQF3"/>
<proteinExistence type="predicted"/>
<keyword evidence="2" id="KW-0472">Membrane</keyword>
<name>A0A061AQF3_RHOTO</name>
<dbReference type="OrthoDB" id="2528749at2759"/>